<reference evidence="1 2" key="1">
    <citation type="submission" date="2013-09" db="EMBL/GenBank/DDBJ databases">
        <title>Complete genome sequence of Corynebacterium doosanense CAU 212(T) (=DSM 45436(T)), isolated from activated sludge.</title>
        <authorList>
            <person name="Schaffert L."/>
            <person name="Albersmeier A."/>
            <person name="Kalinowski J."/>
            <person name="Ruckert C."/>
        </authorList>
    </citation>
    <scope>NUCLEOTIDE SEQUENCE [LARGE SCALE GENOMIC DNA]</scope>
    <source>
        <strain evidence="1 2">CAU 212</strain>
    </source>
</reference>
<keyword evidence="2" id="KW-1185">Reference proteome</keyword>
<dbReference type="KEGG" id="cdo:CDOO_06450"/>
<evidence type="ECO:0000313" key="2">
    <source>
        <dbReference type="Proteomes" id="UP000029914"/>
    </source>
</evidence>
<accession>A0A097IJI7</accession>
<protein>
    <submittedName>
        <fullName evidence="1">Uncharacterized protein</fullName>
    </submittedName>
</protein>
<sequence length="147" mass="14533">MTVVWTWASRVTAGFGLVSPQGTFCSELKMALAKPQDASELAVTLTPDVPIAHVPPTWLGFAAWYGPAGPAGAAGAGAGAGAGSGVGAGAAVVGCCVTVEIAEGVGAGCVSSGPALQEVSSEAAQKTRIVPGSIFMVRVCPYKSRRG</sequence>
<dbReference type="AlphaFoldDB" id="A0A097IJI7"/>
<gene>
    <name evidence="1" type="ORF">CDOO_06450</name>
</gene>
<evidence type="ECO:0000313" key="1">
    <source>
        <dbReference type="EMBL" id="AIT62268.1"/>
    </source>
</evidence>
<dbReference type="Proteomes" id="UP000029914">
    <property type="component" value="Chromosome"/>
</dbReference>
<organism evidence="1 2">
    <name type="scientific">Corynebacterium doosanense CAU 212 = DSM 45436</name>
    <dbReference type="NCBI Taxonomy" id="558173"/>
    <lineage>
        <taxon>Bacteria</taxon>
        <taxon>Bacillati</taxon>
        <taxon>Actinomycetota</taxon>
        <taxon>Actinomycetes</taxon>
        <taxon>Mycobacteriales</taxon>
        <taxon>Corynebacteriaceae</taxon>
        <taxon>Corynebacterium</taxon>
    </lineage>
</organism>
<proteinExistence type="predicted"/>
<dbReference type="HOGENOM" id="CLU_1764935_0_0_11"/>
<name>A0A097IJI7_9CORY</name>
<dbReference type="EMBL" id="CP006764">
    <property type="protein sequence ID" value="AIT62268.1"/>
    <property type="molecule type" value="Genomic_DNA"/>
</dbReference>